<dbReference type="AlphaFoldDB" id="J9D8W4"/>
<organism evidence="1">
    <name type="scientific">gut metagenome</name>
    <dbReference type="NCBI Taxonomy" id="749906"/>
    <lineage>
        <taxon>unclassified sequences</taxon>
        <taxon>metagenomes</taxon>
        <taxon>organismal metagenomes</taxon>
    </lineage>
</organism>
<reference evidence="1" key="1">
    <citation type="journal article" date="2012" name="PLoS ONE">
        <title>Gene sets for utilization of primary and secondary nutrition supplies in the distal gut of endangered iberian lynx.</title>
        <authorList>
            <person name="Alcaide M."/>
            <person name="Messina E."/>
            <person name="Richter M."/>
            <person name="Bargiela R."/>
            <person name="Peplies J."/>
            <person name="Huws S.A."/>
            <person name="Newbold C.J."/>
            <person name="Golyshin P.N."/>
            <person name="Simon M.A."/>
            <person name="Lopez G."/>
            <person name="Yakimov M.M."/>
            <person name="Ferrer M."/>
        </authorList>
    </citation>
    <scope>NUCLEOTIDE SEQUENCE</scope>
</reference>
<sequence>MDLNDYFVEHLLNYKNAEYLTFIYSFSTTQQFNKKLKP</sequence>
<name>J9D8W4_9ZZZZ</name>
<gene>
    <name evidence="1" type="ORF">EVA_02627</name>
</gene>
<comment type="caution">
    <text evidence="1">The sequence shown here is derived from an EMBL/GenBank/DDBJ whole genome shotgun (WGS) entry which is preliminary data.</text>
</comment>
<dbReference type="EMBL" id="AMCI01000431">
    <property type="protein sequence ID" value="EJX09261.1"/>
    <property type="molecule type" value="Genomic_DNA"/>
</dbReference>
<accession>J9D8W4</accession>
<protein>
    <submittedName>
        <fullName evidence="1">Uncharacterized protein</fullName>
    </submittedName>
</protein>
<proteinExistence type="predicted"/>
<evidence type="ECO:0000313" key="1">
    <source>
        <dbReference type="EMBL" id="EJX09261.1"/>
    </source>
</evidence>